<evidence type="ECO:0000256" key="2">
    <source>
        <dbReference type="ARBA" id="ARBA00022723"/>
    </source>
</evidence>
<keyword evidence="2" id="KW-0479">Metal-binding</keyword>
<dbReference type="PANTHER" id="PTHR23264:SF19">
    <property type="entry name" value="CYTOSOLIC FE-S CLUSTER ASSEMBLY FACTOR NUBP2"/>
    <property type="match status" value="1"/>
</dbReference>
<dbReference type="GO" id="GO:0005524">
    <property type="term" value="F:ATP binding"/>
    <property type="evidence" value="ECO:0007669"/>
    <property type="project" value="UniProtKB-KW"/>
</dbReference>
<dbReference type="InterPro" id="IPR027417">
    <property type="entry name" value="P-loop_NTPase"/>
</dbReference>
<reference evidence="7" key="1">
    <citation type="journal article" date="2024" name="Gigascience">
        <title>Chromosome-level genome of the poultry shaft louse Menopon gallinae provides insight into the host-switching and adaptive evolution of parasitic lice.</title>
        <authorList>
            <person name="Xu Y."/>
            <person name="Ma L."/>
            <person name="Liu S."/>
            <person name="Liang Y."/>
            <person name="Liu Q."/>
            <person name="He Z."/>
            <person name="Tian L."/>
            <person name="Duan Y."/>
            <person name="Cai W."/>
            <person name="Li H."/>
            <person name="Song F."/>
        </authorList>
    </citation>
    <scope>NUCLEOTIDE SEQUENCE</scope>
    <source>
        <strain evidence="7">Cailab_2023a</strain>
    </source>
</reference>
<dbReference type="GO" id="GO:0016226">
    <property type="term" value="P:iron-sulfur cluster assembly"/>
    <property type="evidence" value="ECO:0007669"/>
    <property type="project" value="InterPro"/>
</dbReference>
<evidence type="ECO:0000256" key="4">
    <source>
        <dbReference type="ARBA" id="ARBA00022840"/>
    </source>
</evidence>
<keyword evidence="6" id="KW-0411">Iron-sulfur</keyword>
<dbReference type="InterPro" id="IPR033756">
    <property type="entry name" value="YlxH/NBP35"/>
</dbReference>
<evidence type="ECO:0000256" key="3">
    <source>
        <dbReference type="ARBA" id="ARBA00022741"/>
    </source>
</evidence>
<accession>A0AAW2H789</accession>
<keyword evidence="5" id="KW-0408">Iron</keyword>
<dbReference type="GO" id="GO:0046872">
    <property type="term" value="F:metal ion binding"/>
    <property type="evidence" value="ECO:0007669"/>
    <property type="project" value="UniProtKB-KW"/>
</dbReference>
<organism evidence="7">
    <name type="scientific">Menopon gallinae</name>
    <name type="common">poultry shaft louse</name>
    <dbReference type="NCBI Taxonomy" id="328185"/>
    <lineage>
        <taxon>Eukaryota</taxon>
        <taxon>Metazoa</taxon>
        <taxon>Ecdysozoa</taxon>
        <taxon>Arthropoda</taxon>
        <taxon>Hexapoda</taxon>
        <taxon>Insecta</taxon>
        <taxon>Pterygota</taxon>
        <taxon>Neoptera</taxon>
        <taxon>Paraneoptera</taxon>
        <taxon>Psocodea</taxon>
        <taxon>Troctomorpha</taxon>
        <taxon>Phthiraptera</taxon>
        <taxon>Amblycera</taxon>
        <taxon>Menoponidae</taxon>
        <taxon>Menopon</taxon>
    </lineage>
</organism>
<dbReference type="GO" id="GO:0140663">
    <property type="term" value="F:ATP-dependent FeS chaperone activity"/>
    <property type="evidence" value="ECO:0007669"/>
    <property type="project" value="InterPro"/>
</dbReference>
<evidence type="ECO:0000256" key="6">
    <source>
        <dbReference type="ARBA" id="ARBA00023014"/>
    </source>
</evidence>
<evidence type="ECO:0000256" key="5">
    <source>
        <dbReference type="ARBA" id="ARBA00023004"/>
    </source>
</evidence>
<evidence type="ECO:0000313" key="7">
    <source>
        <dbReference type="EMBL" id="KAL0265570.1"/>
    </source>
</evidence>
<proteinExistence type="predicted"/>
<comment type="caution">
    <text evidence="7">The sequence shown here is derived from an EMBL/GenBank/DDBJ whole genome shotgun (WGS) entry which is preliminary data.</text>
</comment>
<sequence>MSGKGGVGKSVVSAMAAMALSEKGRVILLDFDICGPSICTTLGTTMKVYKGTAGLIPASIADNLDALSMSSLIRDVDAVIWRGPKKISVLDMFFESAHDYDHVIVDTPPGLSEEHWFLRDREVKSIIVSTPQNIALSDAVVSIDFCQKNGIEILGIVENMAGLACEMCACTTNVFGSKGVERLAAQYGIRHLCSLPVDRDLIRAIDEGKLLERRGQLASYRIVQELFHCKVLEMDNGKVR</sequence>
<keyword evidence="4" id="KW-0067">ATP-binding</keyword>
<dbReference type="EMBL" id="JARGDH010000006">
    <property type="protein sequence ID" value="KAL0265570.1"/>
    <property type="molecule type" value="Genomic_DNA"/>
</dbReference>
<dbReference type="SUPFAM" id="SSF52540">
    <property type="entry name" value="P-loop containing nucleoside triphosphate hydrolases"/>
    <property type="match status" value="1"/>
</dbReference>
<dbReference type="Pfam" id="PF10609">
    <property type="entry name" value="ParA"/>
    <property type="match status" value="1"/>
</dbReference>
<keyword evidence="1" id="KW-0004">4Fe-4S</keyword>
<dbReference type="PANTHER" id="PTHR23264">
    <property type="entry name" value="NUCLEOTIDE-BINDING PROTEIN NBP35 YEAST -RELATED"/>
    <property type="match status" value="1"/>
</dbReference>
<dbReference type="Gene3D" id="3.40.50.300">
    <property type="entry name" value="P-loop containing nucleotide triphosphate hydrolases"/>
    <property type="match status" value="1"/>
</dbReference>
<evidence type="ECO:0000256" key="1">
    <source>
        <dbReference type="ARBA" id="ARBA00022485"/>
    </source>
</evidence>
<keyword evidence="3" id="KW-0547">Nucleotide-binding</keyword>
<dbReference type="GO" id="GO:0005829">
    <property type="term" value="C:cytosol"/>
    <property type="evidence" value="ECO:0007669"/>
    <property type="project" value="TreeGrafter"/>
</dbReference>
<dbReference type="GO" id="GO:0051539">
    <property type="term" value="F:4 iron, 4 sulfur cluster binding"/>
    <property type="evidence" value="ECO:0007669"/>
    <property type="project" value="UniProtKB-KW"/>
</dbReference>
<dbReference type="CDD" id="cd02037">
    <property type="entry name" value="Mrp_NBP35"/>
    <property type="match status" value="1"/>
</dbReference>
<name>A0AAW2H789_9NEOP</name>
<gene>
    <name evidence="7" type="ORF">PYX00_011282</name>
</gene>
<dbReference type="InterPro" id="IPR019591">
    <property type="entry name" value="Mrp/NBP35_ATP-bd"/>
</dbReference>
<dbReference type="AlphaFoldDB" id="A0AAW2H789"/>
<protein>
    <submittedName>
        <fullName evidence="7">Uncharacterized protein</fullName>
    </submittedName>
</protein>